<protein>
    <submittedName>
        <fullName evidence="3">Uncharacterized protein</fullName>
    </submittedName>
</protein>
<dbReference type="Proteomes" id="UP000234166">
    <property type="component" value="Unassembled WGS sequence"/>
</dbReference>
<dbReference type="EMBL" id="OCYT01000075">
    <property type="protein sequence ID" value="SON78208.1"/>
    <property type="molecule type" value="Genomic_DNA"/>
</dbReference>
<keyword evidence="5" id="KW-1185">Reference proteome</keyword>
<feature type="region of interest" description="Disordered" evidence="1">
    <location>
        <begin position="1"/>
        <end position="69"/>
    </location>
</feature>
<evidence type="ECO:0000313" key="3">
    <source>
        <dbReference type="EMBL" id="SON84546.1"/>
    </source>
</evidence>
<organism evidence="3 4">
    <name type="scientific">Xanthomonas campestris pv. phaseoli</name>
    <dbReference type="NCBI Taxonomy" id="317013"/>
    <lineage>
        <taxon>Bacteria</taxon>
        <taxon>Pseudomonadati</taxon>
        <taxon>Pseudomonadota</taxon>
        <taxon>Gammaproteobacteria</taxon>
        <taxon>Lysobacterales</taxon>
        <taxon>Lysobacteraceae</taxon>
        <taxon>Xanthomonas</taxon>
    </lineage>
</organism>
<gene>
    <name evidence="2" type="ORF">XAP6984_210002</name>
    <name evidence="3" type="ORF">XAP7430_160002</name>
</gene>
<name>A0AB38DX91_XANCH</name>
<evidence type="ECO:0000313" key="4">
    <source>
        <dbReference type="Proteomes" id="UP000234166"/>
    </source>
</evidence>
<dbReference type="Proteomes" id="UP000234181">
    <property type="component" value="Unassembled WGS sequence"/>
</dbReference>
<evidence type="ECO:0000256" key="1">
    <source>
        <dbReference type="SAM" id="MobiDB-lite"/>
    </source>
</evidence>
<proteinExistence type="predicted"/>
<dbReference type="AlphaFoldDB" id="A0AB38DX91"/>
<evidence type="ECO:0000313" key="2">
    <source>
        <dbReference type="EMBL" id="SON78208.1"/>
    </source>
</evidence>
<comment type="caution">
    <text evidence="3">The sequence shown here is derived from an EMBL/GenBank/DDBJ whole genome shotgun (WGS) entry which is preliminary data.</text>
</comment>
<reference evidence="4 5" key="1">
    <citation type="submission" date="2017-10" db="EMBL/GenBank/DDBJ databases">
        <authorList>
            <person name="Regsiter A."/>
            <person name="William W."/>
        </authorList>
    </citation>
    <scope>NUCLEOTIDE SEQUENCE [LARGE SCALE GENOMIC DNA]</scope>
    <source>
        <strain evidence="2 5">CFBP6984</strain>
        <strain evidence="3 4">CFBP7430</strain>
    </source>
</reference>
<sequence length="69" mass="7365">MSRERREAAARSAAQGPGERISEAVPWMRAQRPDYRSGQAKGAQRCSTPPATLGSGPVDRVRVASATGR</sequence>
<evidence type="ECO:0000313" key="5">
    <source>
        <dbReference type="Proteomes" id="UP000234181"/>
    </source>
</evidence>
<accession>A0AB38DX91</accession>
<dbReference type="EMBL" id="OCYS01000068">
    <property type="protein sequence ID" value="SON84546.1"/>
    <property type="molecule type" value="Genomic_DNA"/>
</dbReference>